<dbReference type="InterPro" id="IPR044816">
    <property type="entry name" value="BURP"/>
</dbReference>
<dbReference type="InterPro" id="IPR004873">
    <property type="entry name" value="BURP_dom"/>
</dbReference>
<evidence type="ECO:0000313" key="3">
    <source>
        <dbReference type="EMBL" id="CAK9154722.1"/>
    </source>
</evidence>
<accession>A0ABC8SJH1</accession>
<dbReference type="AlphaFoldDB" id="A0ABC8SJH1"/>
<feature type="chain" id="PRO_5044720937" description="BURP domain-containing protein" evidence="1">
    <location>
        <begin position="24"/>
        <end position="309"/>
    </location>
</feature>
<dbReference type="EMBL" id="CAUOFW020008414">
    <property type="protein sequence ID" value="CAK9182706.1"/>
    <property type="molecule type" value="Genomic_DNA"/>
</dbReference>
<evidence type="ECO:0000259" key="2">
    <source>
        <dbReference type="PROSITE" id="PS51277"/>
    </source>
</evidence>
<dbReference type="SMART" id="SM01045">
    <property type="entry name" value="BURP"/>
    <property type="match status" value="1"/>
</dbReference>
<proteinExistence type="predicted"/>
<sequence length="309" mass="34498">MEFRITPIFTFLSLALVLVTSFASLPSDPEAYWKSVLPNTPMPKAVKDLLHPEWMEDKNTVVKVGKDAVDIDHDLSVAPGNAYEAGATMDQLHQLENFTVYFLENDMKEGTKMNLQFTKATIESAFLPRPIAESIPFASKELPEIFKKFLVTPKSVEGKTMKKTIKKCEKPGTKAEYCATSLEEMIDFSTSKLGKRVKAMSTEVENETQLQKFSITGVKKMAGEETVVCHKLPYAYAVFYCHKISNTKAYKVSLEGADGTKAKAVGVCHFDTSAWNPKHFAFQALKVEPGIVPICHLFGEEDIVWVPKV</sequence>
<evidence type="ECO:0000256" key="1">
    <source>
        <dbReference type="SAM" id="SignalP"/>
    </source>
</evidence>
<reference evidence="3 5" key="1">
    <citation type="submission" date="2024-02" db="EMBL/GenBank/DDBJ databases">
        <authorList>
            <person name="Vignale AGUSTIN F."/>
            <person name="Sosa J E."/>
            <person name="Modenutti C."/>
        </authorList>
    </citation>
    <scope>NUCLEOTIDE SEQUENCE [LARGE SCALE GENOMIC DNA]</scope>
</reference>
<keyword evidence="1" id="KW-0732">Signal</keyword>
<feature type="signal peptide" evidence="1">
    <location>
        <begin position="1"/>
        <end position="23"/>
    </location>
</feature>
<organism evidence="3 5">
    <name type="scientific">Ilex paraguariensis</name>
    <name type="common">yerba mate</name>
    <dbReference type="NCBI Taxonomy" id="185542"/>
    <lineage>
        <taxon>Eukaryota</taxon>
        <taxon>Viridiplantae</taxon>
        <taxon>Streptophyta</taxon>
        <taxon>Embryophyta</taxon>
        <taxon>Tracheophyta</taxon>
        <taxon>Spermatophyta</taxon>
        <taxon>Magnoliopsida</taxon>
        <taxon>eudicotyledons</taxon>
        <taxon>Gunneridae</taxon>
        <taxon>Pentapetalae</taxon>
        <taxon>asterids</taxon>
        <taxon>campanulids</taxon>
        <taxon>Aquifoliales</taxon>
        <taxon>Aquifoliaceae</taxon>
        <taxon>Ilex</taxon>
    </lineage>
</organism>
<dbReference type="Proteomes" id="UP001642360">
    <property type="component" value="Unassembled WGS sequence"/>
</dbReference>
<comment type="caution">
    <text evidence="3">The sequence shown here is derived from an EMBL/GenBank/DDBJ whole genome shotgun (WGS) entry which is preliminary data.</text>
</comment>
<feature type="domain" description="BURP" evidence="2">
    <location>
        <begin position="101"/>
        <end position="308"/>
    </location>
</feature>
<name>A0ABC8SJH1_9AQUA</name>
<dbReference type="PROSITE" id="PS51277">
    <property type="entry name" value="BURP"/>
    <property type="match status" value="1"/>
</dbReference>
<dbReference type="EMBL" id="CAUOFW020002572">
    <property type="protein sequence ID" value="CAK9154722.1"/>
    <property type="molecule type" value="Genomic_DNA"/>
</dbReference>
<evidence type="ECO:0000313" key="5">
    <source>
        <dbReference type="Proteomes" id="UP001642360"/>
    </source>
</evidence>
<dbReference type="PANTHER" id="PTHR31236:SF2">
    <property type="entry name" value="BURP DOMAIN PROTEIN RD22"/>
    <property type="match status" value="1"/>
</dbReference>
<dbReference type="Pfam" id="PF03181">
    <property type="entry name" value="BURP"/>
    <property type="match status" value="1"/>
</dbReference>
<evidence type="ECO:0000313" key="4">
    <source>
        <dbReference type="EMBL" id="CAK9182706.1"/>
    </source>
</evidence>
<dbReference type="PANTHER" id="PTHR31236">
    <property type="entry name" value="BURP DOMAIN PROTEIN USPL1-LIKE"/>
    <property type="match status" value="1"/>
</dbReference>
<keyword evidence="5" id="KW-1185">Reference proteome</keyword>
<gene>
    <name evidence="3" type="ORF">ILEXP_LOCUS23074</name>
    <name evidence="4" type="ORF">ILEXP_LOCUS52927</name>
</gene>
<protein>
    <recommendedName>
        <fullName evidence="2">BURP domain-containing protein</fullName>
    </recommendedName>
</protein>